<evidence type="ECO:0000259" key="10">
    <source>
        <dbReference type="PROSITE" id="PS50850"/>
    </source>
</evidence>
<dbReference type="PANTHER" id="PTHR23513:SF9">
    <property type="entry name" value="ENTEROBACTIN EXPORTER ENTS"/>
    <property type="match status" value="1"/>
</dbReference>
<feature type="transmembrane region" description="Helical" evidence="9">
    <location>
        <begin position="88"/>
        <end position="108"/>
    </location>
</feature>
<name>A0ABU7P8R8_9ACTN</name>
<feature type="transmembrane region" description="Helical" evidence="9">
    <location>
        <begin position="274"/>
        <end position="295"/>
    </location>
</feature>
<evidence type="ECO:0000313" key="12">
    <source>
        <dbReference type="Proteomes" id="UP001344658"/>
    </source>
</evidence>
<keyword evidence="3" id="KW-1003">Cell membrane</keyword>
<comment type="subcellular location">
    <subcellularLocation>
        <location evidence="1">Cell inner membrane</location>
        <topology evidence="1">Multi-pass membrane protein</topology>
    </subcellularLocation>
</comment>
<keyword evidence="6 9" id="KW-0472">Membrane</keyword>
<dbReference type="EMBL" id="JAZEWV010000005">
    <property type="protein sequence ID" value="MEE4542199.1"/>
    <property type="molecule type" value="Genomic_DNA"/>
</dbReference>
<dbReference type="InterPro" id="IPR020846">
    <property type="entry name" value="MFS_dom"/>
</dbReference>
<dbReference type="InterPro" id="IPR036259">
    <property type="entry name" value="MFS_trans_sf"/>
</dbReference>
<dbReference type="InterPro" id="IPR011701">
    <property type="entry name" value="MFS"/>
</dbReference>
<dbReference type="Gene3D" id="1.20.1250.20">
    <property type="entry name" value="MFS general substrate transporter like domains"/>
    <property type="match status" value="2"/>
</dbReference>
<dbReference type="PANTHER" id="PTHR23513">
    <property type="entry name" value="INTEGRAL MEMBRANE EFFLUX PROTEIN-RELATED"/>
    <property type="match status" value="1"/>
</dbReference>
<dbReference type="SUPFAM" id="SSF103473">
    <property type="entry name" value="MFS general substrate transporter"/>
    <property type="match status" value="1"/>
</dbReference>
<dbReference type="Proteomes" id="UP001344658">
    <property type="component" value="Unassembled WGS sequence"/>
</dbReference>
<evidence type="ECO:0000313" key="11">
    <source>
        <dbReference type="EMBL" id="MEE4542199.1"/>
    </source>
</evidence>
<evidence type="ECO:0000256" key="8">
    <source>
        <dbReference type="ARBA" id="ARBA00040914"/>
    </source>
</evidence>
<proteinExistence type="inferred from homology"/>
<feature type="transmembrane region" description="Helical" evidence="9">
    <location>
        <begin position="366"/>
        <end position="388"/>
    </location>
</feature>
<feature type="transmembrane region" description="Helical" evidence="9">
    <location>
        <begin position="307"/>
        <end position="326"/>
    </location>
</feature>
<feature type="domain" description="Major facilitator superfamily (MFS) profile" evidence="10">
    <location>
        <begin position="241"/>
        <end position="448"/>
    </location>
</feature>
<sequence>MSTSAMPAPLPTPARPGGRDRRPLALVLTANVVSIAGSMLTVVAVPWFVLETTGSAARAGLVAFASTLPVVLAALLGGPLIDRLGLRVSSVVSDAVCAVAVAGVPALHMAGRLGYGWLLVLVGIAGLFHAPGETAREVMLPRLAERAGTTMARASSAYESASRGARMLGAPLAGVLIAAIGAADVLLLDAATFAVSALLIGLCVRDAAGRPGGGRKARGGLAGYRAELMEGYAYLVRARLLFAVVAMVMVTNALDQAWSAVLLPVDARTRLGGSVSIGVVSGTFAAAALCGSLVYGAIGHRLPQRGLFIGAFLVCGFPRSAVGAFVPGLTPLVVSCAVCGLAAGVLNPIIGTEMVRLVPERLRSRVFGAVTSGVLIAVPLGGLIGGYVVQYAGLTAGMASVSALYLLTTLSPLVLPAFRQWDSAAATPHPELSARADALPLADANPSA</sequence>
<dbReference type="RefSeq" id="WP_330794107.1">
    <property type="nucleotide sequence ID" value="NZ_JAZEWV010000005.1"/>
</dbReference>
<dbReference type="CDD" id="cd06173">
    <property type="entry name" value="MFS_MefA_like"/>
    <property type="match status" value="1"/>
</dbReference>
<feature type="transmembrane region" description="Helical" evidence="9">
    <location>
        <begin position="56"/>
        <end position="76"/>
    </location>
</feature>
<feature type="transmembrane region" description="Helical" evidence="9">
    <location>
        <begin position="234"/>
        <end position="254"/>
    </location>
</feature>
<keyword evidence="5 9" id="KW-1133">Transmembrane helix</keyword>
<organism evidence="11 12">
    <name type="scientific">Actinacidiphila polyblastidii</name>
    <dbReference type="NCBI Taxonomy" id="3110430"/>
    <lineage>
        <taxon>Bacteria</taxon>
        <taxon>Bacillati</taxon>
        <taxon>Actinomycetota</taxon>
        <taxon>Actinomycetes</taxon>
        <taxon>Kitasatosporales</taxon>
        <taxon>Streptomycetaceae</taxon>
        <taxon>Actinacidiphila</taxon>
    </lineage>
</organism>
<feature type="transmembrane region" description="Helical" evidence="9">
    <location>
        <begin position="24"/>
        <end position="50"/>
    </location>
</feature>
<evidence type="ECO:0000256" key="7">
    <source>
        <dbReference type="ARBA" id="ARBA00038075"/>
    </source>
</evidence>
<feature type="transmembrane region" description="Helical" evidence="9">
    <location>
        <begin position="332"/>
        <end position="354"/>
    </location>
</feature>
<keyword evidence="4 9" id="KW-0812">Transmembrane</keyword>
<comment type="caution">
    <text evidence="11">The sequence shown here is derived from an EMBL/GenBank/DDBJ whole genome shotgun (WGS) entry which is preliminary data.</text>
</comment>
<evidence type="ECO:0000256" key="4">
    <source>
        <dbReference type="ARBA" id="ARBA00022692"/>
    </source>
</evidence>
<evidence type="ECO:0000256" key="3">
    <source>
        <dbReference type="ARBA" id="ARBA00022475"/>
    </source>
</evidence>
<reference evidence="11 12" key="1">
    <citation type="submission" date="2023-12" db="EMBL/GenBank/DDBJ databases">
        <title>Streptomyces sp. V4-01.</title>
        <authorList>
            <person name="Somphong A."/>
            <person name="Phongsopitanun W."/>
        </authorList>
    </citation>
    <scope>NUCLEOTIDE SEQUENCE [LARGE SCALE GENOMIC DNA]</scope>
    <source>
        <strain evidence="11 12">V4-01</strain>
    </source>
</reference>
<protein>
    <recommendedName>
        <fullName evidence="8">Multidrug efflux pump Tap</fullName>
    </recommendedName>
</protein>
<evidence type="ECO:0000256" key="6">
    <source>
        <dbReference type="ARBA" id="ARBA00023136"/>
    </source>
</evidence>
<feature type="transmembrane region" description="Helical" evidence="9">
    <location>
        <begin position="394"/>
        <end position="415"/>
    </location>
</feature>
<accession>A0ABU7P8R8</accession>
<evidence type="ECO:0000256" key="2">
    <source>
        <dbReference type="ARBA" id="ARBA00022448"/>
    </source>
</evidence>
<evidence type="ECO:0000256" key="1">
    <source>
        <dbReference type="ARBA" id="ARBA00004429"/>
    </source>
</evidence>
<comment type="similarity">
    <text evidence="7">Belongs to the major facilitator superfamily. Drug:H(+) antiporter-3 (DHA3) (TC 2.A.1.21) family.</text>
</comment>
<keyword evidence="2" id="KW-0813">Transport</keyword>
<feature type="transmembrane region" description="Helical" evidence="9">
    <location>
        <begin position="114"/>
        <end position="132"/>
    </location>
</feature>
<dbReference type="PROSITE" id="PS50850">
    <property type="entry name" value="MFS"/>
    <property type="match status" value="1"/>
</dbReference>
<evidence type="ECO:0000256" key="9">
    <source>
        <dbReference type="SAM" id="Phobius"/>
    </source>
</evidence>
<keyword evidence="12" id="KW-1185">Reference proteome</keyword>
<dbReference type="Pfam" id="PF07690">
    <property type="entry name" value="MFS_1"/>
    <property type="match status" value="1"/>
</dbReference>
<evidence type="ECO:0000256" key="5">
    <source>
        <dbReference type="ARBA" id="ARBA00022989"/>
    </source>
</evidence>
<gene>
    <name evidence="11" type="ORF">V2S66_09515</name>
</gene>